<dbReference type="InterPro" id="IPR003719">
    <property type="entry name" value="Phenazine_PhzF-like"/>
</dbReference>
<feature type="active site" evidence="3">
    <location>
        <position position="49"/>
    </location>
</feature>
<keyword evidence="5" id="KW-1185">Reference proteome</keyword>
<reference evidence="4 5" key="1">
    <citation type="submission" date="2024-01" db="EMBL/GenBank/DDBJ databases">
        <title>The complete chloroplast genome sequence of Lithospermum erythrorhizon: insights into the phylogenetic relationship among Boraginaceae species and the maternal lineages of purple gromwells.</title>
        <authorList>
            <person name="Okada T."/>
            <person name="Watanabe K."/>
        </authorList>
    </citation>
    <scope>NUCLEOTIDE SEQUENCE [LARGE SCALE GENOMIC DNA]</scope>
</reference>
<dbReference type="AlphaFoldDB" id="A0AAV3RNX6"/>
<comment type="caution">
    <text evidence="4">The sequence shown here is derived from an EMBL/GenBank/DDBJ whole genome shotgun (WGS) entry which is preliminary data.</text>
</comment>
<evidence type="ECO:0000256" key="1">
    <source>
        <dbReference type="ARBA" id="ARBA00008270"/>
    </source>
</evidence>
<evidence type="ECO:0000256" key="3">
    <source>
        <dbReference type="PIRSR" id="PIRSR016184-1"/>
    </source>
</evidence>
<dbReference type="Pfam" id="PF02567">
    <property type="entry name" value="PhzC-PhzF"/>
    <property type="match status" value="1"/>
</dbReference>
<dbReference type="GO" id="GO:0016853">
    <property type="term" value="F:isomerase activity"/>
    <property type="evidence" value="ECO:0007669"/>
    <property type="project" value="UniProtKB-KW"/>
</dbReference>
<dbReference type="PIRSF" id="PIRSF016184">
    <property type="entry name" value="PhzC_PhzF"/>
    <property type="match status" value="1"/>
</dbReference>
<evidence type="ECO:0000313" key="5">
    <source>
        <dbReference type="Proteomes" id="UP001454036"/>
    </source>
</evidence>
<dbReference type="SUPFAM" id="SSF54506">
    <property type="entry name" value="Diaminopimelate epimerase-like"/>
    <property type="match status" value="1"/>
</dbReference>
<gene>
    <name evidence="4" type="ORF">LIER_30169</name>
</gene>
<dbReference type="NCBIfam" id="TIGR00654">
    <property type="entry name" value="PhzF_family"/>
    <property type="match status" value="1"/>
</dbReference>
<dbReference type="PANTHER" id="PTHR13774:SF17">
    <property type="entry name" value="PHENAZINE BIOSYNTHESIS-LIKE DOMAIN-CONTAINING PROTEIN"/>
    <property type="match status" value="1"/>
</dbReference>
<dbReference type="GO" id="GO:0005737">
    <property type="term" value="C:cytoplasm"/>
    <property type="evidence" value="ECO:0007669"/>
    <property type="project" value="TreeGrafter"/>
</dbReference>
<accession>A0AAV3RNX6</accession>
<keyword evidence="2" id="KW-0413">Isomerase</keyword>
<dbReference type="Proteomes" id="UP001454036">
    <property type="component" value="Unassembled WGS sequence"/>
</dbReference>
<proteinExistence type="inferred from homology"/>
<evidence type="ECO:0000313" key="4">
    <source>
        <dbReference type="EMBL" id="GAA0180901.1"/>
    </source>
</evidence>
<protein>
    <submittedName>
        <fullName evidence="4">Uncharacterized protein</fullName>
    </submittedName>
</protein>
<dbReference type="Gene3D" id="3.10.310.10">
    <property type="entry name" value="Diaminopimelate Epimerase, Chain A, domain 1"/>
    <property type="match status" value="2"/>
</dbReference>
<evidence type="ECO:0000256" key="2">
    <source>
        <dbReference type="ARBA" id="ARBA00023235"/>
    </source>
</evidence>
<name>A0AAV3RNX6_LITER</name>
<organism evidence="4 5">
    <name type="scientific">Lithospermum erythrorhizon</name>
    <name type="common">Purple gromwell</name>
    <name type="synonym">Lithospermum officinale var. erythrorhizon</name>
    <dbReference type="NCBI Taxonomy" id="34254"/>
    <lineage>
        <taxon>Eukaryota</taxon>
        <taxon>Viridiplantae</taxon>
        <taxon>Streptophyta</taxon>
        <taxon>Embryophyta</taxon>
        <taxon>Tracheophyta</taxon>
        <taxon>Spermatophyta</taxon>
        <taxon>Magnoliopsida</taxon>
        <taxon>eudicotyledons</taxon>
        <taxon>Gunneridae</taxon>
        <taxon>Pentapetalae</taxon>
        <taxon>asterids</taxon>
        <taxon>lamiids</taxon>
        <taxon>Boraginales</taxon>
        <taxon>Boraginaceae</taxon>
        <taxon>Boraginoideae</taxon>
        <taxon>Lithospermeae</taxon>
        <taxon>Lithospermum</taxon>
    </lineage>
</organism>
<comment type="similarity">
    <text evidence="1">Belongs to the PhzF family.</text>
</comment>
<dbReference type="EMBL" id="BAABME010010676">
    <property type="protein sequence ID" value="GAA0180901.1"/>
    <property type="molecule type" value="Genomic_DNA"/>
</dbReference>
<sequence length="295" mass="32412">MAKKVVKYSVVDAFTDTAFKGNPAAVCFLEEEKDEKWLQSLAAEFNLSETCYLTRIIHDSVDEFPKIPRFRLRWFTPMVEVELCGHATLAASHFLFSHVLEDGDAVEFSTLSGILSARRLPESDSANMDKGFFIELNFPVVQVMDLELDSGGTSLLSKSLGGASVIDIKKTTINGDLLVVLPSAKAVSEVQPNFDEMLKLTGNGIIITGQAPPESGCDFFSRFFAPKIGINEDPVTGSVHCALATYWCSKLAKCDFIAHQASRRSGMIKLHLDEKNQRVLLQGKAITVMEGSILI</sequence>
<dbReference type="PANTHER" id="PTHR13774">
    <property type="entry name" value="PHENAZINE BIOSYNTHESIS PROTEIN"/>
    <property type="match status" value="1"/>
</dbReference>